<sequence>MRELHSVEASQVSGGWYASAILEEASFGALVGLLAAATIPELALATGMSYGAAIGAGVGLTYAVAFELDYYLWTNYPL</sequence>
<reference evidence="3" key="2">
    <citation type="journal article" date="2016" name="Genome Announc.">
        <title>Draft Genome Sequences of Two Novel Amoeba-Resistant Intranuclear Bacteria, 'Candidatus Berkiella cookevillensis' and 'Candidatus Berkiella aquae'.</title>
        <authorList>
            <person name="Mehari Y.T."/>
            <person name="Arivett B.A."/>
            <person name="Farone A.L."/>
            <person name="Gunderson J.H."/>
            <person name="Farone M.B."/>
        </authorList>
    </citation>
    <scope>NUCLEOTIDE SEQUENCE</scope>
    <source>
        <strain evidence="3">CC99</strain>
    </source>
</reference>
<dbReference type="STRING" id="437022.CC99x_00509"/>
<organism evidence="2">
    <name type="scientific">Candidatus Berkiella cookevillensis</name>
    <dbReference type="NCBI Taxonomy" id="437022"/>
    <lineage>
        <taxon>Bacteria</taxon>
        <taxon>Pseudomonadati</taxon>
        <taxon>Pseudomonadota</taxon>
        <taxon>Gammaproteobacteria</taxon>
        <taxon>Candidatus Berkiellales</taxon>
        <taxon>Candidatus Berkiellaceae</taxon>
        <taxon>Candidatus Berkiella</taxon>
    </lineage>
</organism>
<keyword evidence="1" id="KW-0472">Membrane</keyword>
<dbReference type="EMBL" id="LKHV01000002">
    <property type="protein sequence ID" value="KRG19497.1"/>
    <property type="molecule type" value="Genomic_DNA"/>
</dbReference>
<protein>
    <submittedName>
        <fullName evidence="2">Uncharacterized protein</fullName>
    </submittedName>
</protein>
<accession>A0A0Q9YIJ9</accession>
<name>A0A0Q9YIJ9_9GAMM</name>
<evidence type="ECO:0000313" key="2">
    <source>
        <dbReference type="EMBL" id="KRG19497.1"/>
    </source>
</evidence>
<evidence type="ECO:0000313" key="3">
    <source>
        <dbReference type="EMBL" id="MCS5707494.1"/>
    </source>
</evidence>
<comment type="caution">
    <text evidence="2">The sequence shown here is derived from an EMBL/GenBank/DDBJ whole genome shotgun (WGS) entry which is preliminary data.</text>
</comment>
<dbReference type="EMBL" id="LKHV02000001">
    <property type="protein sequence ID" value="MCS5707494.1"/>
    <property type="molecule type" value="Genomic_DNA"/>
</dbReference>
<keyword evidence="4" id="KW-1185">Reference proteome</keyword>
<proteinExistence type="predicted"/>
<keyword evidence="1" id="KW-1133">Transmembrane helix</keyword>
<feature type="transmembrane region" description="Helical" evidence="1">
    <location>
        <begin position="52"/>
        <end position="73"/>
    </location>
</feature>
<dbReference type="AlphaFoldDB" id="A0A0Q9YIJ9"/>
<evidence type="ECO:0000313" key="4">
    <source>
        <dbReference type="Proteomes" id="UP000051494"/>
    </source>
</evidence>
<gene>
    <name evidence="3" type="ORF">CC99x_001105</name>
    <name evidence="2" type="ORF">CC99x_00509</name>
</gene>
<feature type="transmembrane region" description="Helical" evidence="1">
    <location>
        <begin position="25"/>
        <end position="45"/>
    </location>
</feature>
<reference evidence="2" key="1">
    <citation type="submission" date="2015-09" db="EMBL/GenBank/DDBJ databases">
        <title>Draft Genome Sequences of Two Novel Amoeba-resistant Intranuclear Bacteria, Candidatus Berkiella cookevillensis and Candidatus Berkiella aquae.</title>
        <authorList>
            <person name="Mehari Y.T."/>
            <person name="Arivett B.A."/>
            <person name="Farone A.L."/>
            <person name="Gunderson J.H."/>
            <person name="Farone M.B."/>
        </authorList>
    </citation>
    <scope>NUCLEOTIDE SEQUENCE [LARGE SCALE GENOMIC DNA]</scope>
    <source>
        <strain evidence="2">CC99</strain>
    </source>
</reference>
<dbReference type="Proteomes" id="UP000051494">
    <property type="component" value="Unassembled WGS sequence"/>
</dbReference>
<reference evidence="3" key="3">
    <citation type="submission" date="2021-06" db="EMBL/GenBank/DDBJ databases">
        <title>Genomic Description and Analysis of Intracellular Bacteria, Candidatus Berkiella cookevillensis and Candidatus Berkiella aquae.</title>
        <authorList>
            <person name="Kidane D.T."/>
            <person name="Mehari Y.T."/>
            <person name="Rice F.C."/>
            <person name="Arivett B.A."/>
            <person name="Farone A.L."/>
            <person name="Berk S.G."/>
            <person name="Farone M.B."/>
        </authorList>
    </citation>
    <scope>NUCLEOTIDE SEQUENCE</scope>
    <source>
        <strain evidence="3">CC99</strain>
    </source>
</reference>
<dbReference type="RefSeq" id="WP_057623345.1">
    <property type="nucleotide sequence ID" value="NZ_LKHV02000001.1"/>
</dbReference>
<evidence type="ECO:0000256" key="1">
    <source>
        <dbReference type="SAM" id="Phobius"/>
    </source>
</evidence>
<keyword evidence="1" id="KW-0812">Transmembrane</keyword>